<evidence type="ECO:0000313" key="2">
    <source>
        <dbReference type="EMBL" id="PIS08767.1"/>
    </source>
</evidence>
<dbReference type="Proteomes" id="UP000230093">
    <property type="component" value="Unassembled WGS sequence"/>
</dbReference>
<dbReference type="AlphaFoldDB" id="A0A2H0W808"/>
<accession>A0A2H0W808</accession>
<evidence type="ECO:0000259" key="1">
    <source>
        <dbReference type="Pfam" id="PF22751"/>
    </source>
</evidence>
<gene>
    <name evidence="2" type="ORF">COT75_04770</name>
</gene>
<proteinExistence type="predicted"/>
<reference evidence="3" key="1">
    <citation type="submission" date="2017-09" db="EMBL/GenBank/DDBJ databases">
        <title>Depth-based differentiation of microbial function through sediment-hosted aquifers and enrichment of novel symbionts in the deep terrestrial subsurface.</title>
        <authorList>
            <person name="Probst A.J."/>
            <person name="Ladd B."/>
            <person name="Jarett J.K."/>
            <person name="Geller-Mcgrath D.E."/>
            <person name="Sieber C.M.K."/>
            <person name="Emerson J.B."/>
            <person name="Anantharaman K."/>
            <person name="Thomas B.C."/>
            <person name="Malmstrom R."/>
            <person name="Stieglmeier M."/>
            <person name="Klingl A."/>
            <person name="Woyke T."/>
            <person name="Ryan C.M."/>
            <person name="Banfield J.F."/>
        </authorList>
    </citation>
    <scope>NUCLEOTIDE SEQUENCE [LARGE SCALE GENOMIC DNA]</scope>
</reference>
<dbReference type="InterPro" id="IPR054495">
    <property type="entry name" value="DUF488-N3a"/>
</dbReference>
<dbReference type="Pfam" id="PF22751">
    <property type="entry name" value="DUF488-N3a"/>
    <property type="match status" value="1"/>
</dbReference>
<comment type="caution">
    <text evidence="2">The sequence shown here is derived from an EMBL/GenBank/DDBJ whole genome shotgun (WGS) entry which is preliminary data.</text>
</comment>
<evidence type="ECO:0000313" key="3">
    <source>
        <dbReference type="Proteomes" id="UP000230093"/>
    </source>
</evidence>
<organism evidence="2 3">
    <name type="scientific">Candidatus Beckwithbacteria bacterium CG10_big_fil_rev_8_21_14_0_10_34_10</name>
    <dbReference type="NCBI Taxonomy" id="1974495"/>
    <lineage>
        <taxon>Bacteria</taxon>
        <taxon>Candidatus Beckwithiibacteriota</taxon>
    </lineage>
</organism>
<name>A0A2H0W808_9BACT</name>
<protein>
    <recommendedName>
        <fullName evidence="1">DUF488 domain-containing protein</fullName>
    </recommendedName>
</protein>
<feature type="domain" description="DUF488" evidence="1">
    <location>
        <begin position="4"/>
        <end position="109"/>
    </location>
</feature>
<sequence length="120" mass="14280">MALFTKSIQFKKEKKDGIRICIMRRPGDFEDFDIWMPVLAPSHKLLNDSHSKKINWLQYKNRFKKEVILNKREYLNVLIDIALKKDVTILCWEKTPVKCHRRLVAEACQKINPQLNTLIK</sequence>
<dbReference type="EMBL" id="PEZT01000028">
    <property type="protein sequence ID" value="PIS08767.1"/>
    <property type="molecule type" value="Genomic_DNA"/>
</dbReference>